<evidence type="ECO:0000256" key="3">
    <source>
        <dbReference type="ARBA" id="ARBA00005201"/>
    </source>
</evidence>
<dbReference type="Gene3D" id="2.40.30.30">
    <property type="entry name" value="Riboflavin kinase-like"/>
    <property type="match status" value="1"/>
</dbReference>
<dbReference type="InterPro" id="IPR014729">
    <property type="entry name" value="Rossmann-like_a/b/a_fold"/>
</dbReference>
<keyword evidence="18" id="KW-1185">Reference proteome</keyword>
<dbReference type="GO" id="GO:0009398">
    <property type="term" value="P:FMN biosynthetic process"/>
    <property type="evidence" value="ECO:0007669"/>
    <property type="project" value="UniProtKB-UniRule"/>
</dbReference>
<evidence type="ECO:0000256" key="14">
    <source>
        <dbReference type="ARBA" id="ARBA00049494"/>
    </source>
</evidence>
<dbReference type="PANTHER" id="PTHR22749">
    <property type="entry name" value="RIBOFLAVIN KINASE/FMN ADENYLYLTRANSFERASE"/>
    <property type="match status" value="1"/>
</dbReference>
<dbReference type="GO" id="GO:0003919">
    <property type="term" value="F:FMN adenylyltransferase activity"/>
    <property type="evidence" value="ECO:0007669"/>
    <property type="project" value="UniProtKB-UniRule"/>
</dbReference>
<keyword evidence="12" id="KW-0511">Multifunctional enzyme</keyword>
<evidence type="ECO:0000256" key="7">
    <source>
        <dbReference type="ARBA" id="ARBA00022695"/>
    </source>
</evidence>
<keyword evidence="6 15" id="KW-0808">Transferase</keyword>
<dbReference type="RefSeq" id="WP_067773983.1">
    <property type="nucleotide sequence ID" value="NZ_LIGX01000017.1"/>
</dbReference>
<dbReference type="NCBIfam" id="TIGR00083">
    <property type="entry name" value="ribF"/>
    <property type="match status" value="1"/>
</dbReference>
<comment type="pathway">
    <text evidence="3 15">Cofactor biosynthesis; FMN biosynthesis; FMN from riboflavin (ATP route): step 1/1.</text>
</comment>
<dbReference type="Pfam" id="PF01687">
    <property type="entry name" value="Flavokinase"/>
    <property type="match status" value="1"/>
</dbReference>
<dbReference type="SUPFAM" id="SSF82114">
    <property type="entry name" value="Riboflavin kinase-like"/>
    <property type="match status" value="1"/>
</dbReference>
<dbReference type="InterPro" id="IPR023468">
    <property type="entry name" value="Riboflavin_kinase"/>
</dbReference>
<evidence type="ECO:0000256" key="9">
    <source>
        <dbReference type="ARBA" id="ARBA00022777"/>
    </source>
</evidence>
<dbReference type="PANTHER" id="PTHR22749:SF6">
    <property type="entry name" value="RIBOFLAVIN KINASE"/>
    <property type="match status" value="1"/>
</dbReference>
<evidence type="ECO:0000259" key="16">
    <source>
        <dbReference type="SMART" id="SM00904"/>
    </source>
</evidence>
<dbReference type="SUPFAM" id="SSF52374">
    <property type="entry name" value="Nucleotidylyl transferase"/>
    <property type="match status" value="1"/>
</dbReference>
<comment type="catalytic activity">
    <reaction evidence="14 15">
        <text>FMN + ATP + H(+) = FAD + diphosphate</text>
        <dbReference type="Rhea" id="RHEA:17237"/>
        <dbReference type="ChEBI" id="CHEBI:15378"/>
        <dbReference type="ChEBI" id="CHEBI:30616"/>
        <dbReference type="ChEBI" id="CHEBI:33019"/>
        <dbReference type="ChEBI" id="CHEBI:57692"/>
        <dbReference type="ChEBI" id="CHEBI:58210"/>
        <dbReference type="EC" id="2.7.7.2"/>
    </reaction>
</comment>
<keyword evidence="4 15" id="KW-0285">Flavoprotein</keyword>
<comment type="function">
    <text evidence="1">Catalyzes the phosphorylation of riboflavin to FMN followed by the adenylation of FMN to FAD.</text>
</comment>
<sequence>MKILHSFEELREIREPVYWAMGFFDGVHRGHESVILAARRFPEALCGVLTFEEHPAAVLRPDKAPPLIVADAEQKARLIERLKPDVLLVLPFTPEFAALPAEEFLRRLSLACPIAGISVGENWQFGAGRTGNIDFLREQGKRMGFGVSFASMVPSGIGDRPISSTLIREVLAEGDMEQARFLLGHPYAIEGKVVHGRQIGRTWGFPTANIKVRNGALPPFGVFCIRTEVDGRVFDGVANLGRRPTMAEEHPPLLLECHLFGDAGDLYGKRLSVDLLHFLRGERKFESFDALKAQIGRDCEAAKAFFARMGA</sequence>
<dbReference type="UniPathway" id="UPA00276">
    <property type="reaction ID" value="UER00406"/>
</dbReference>
<dbReference type="InterPro" id="IPR023465">
    <property type="entry name" value="Riboflavin_kinase_dom_sf"/>
</dbReference>
<proteinExistence type="inferred from homology"/>
<evidence type="ECO:0000313" key="18">
    <source>
        <dbReference type="Proteomes" id="UP000176204"/>
    </source>
</evidence>
<reference evidence="18" key="1">
    <citation type="submission" date="2016-09" db="EMBL/GenBank/DDBJ databases">
        <authorList>
            <person name="Koehorst J."/>
        </authorList>
    </citation>
    <scope>NUCLEOTIDE SEQUENCE [LARGE SCALE GENOMIC DNA]</scope>
</reference>
<dbReference type="Gene3D" id="3.40.50.620">
    <property type="entry name" value="HUPs"/>
    <property type="match status" value="1"/>
</dbReference>
<evidence type="ECO:0000256" key="5">
    <source>
        <dbReference type="ARBA" id="ARBA00022643"/>
    </source>
</evidence>
<keyword evidence="11 15" id="KW-0067">ATP-binding</keyword>
<comment type="pathway">
    <text evidence="2 15">Cofactor biosynthesis; FAD biosynthesis; FAD from FMN: step 1/1.</text>
</comment>
<dbReference type="CDD" id="cd02064">
    <property type="entry name" value="FAD_synthetase_N"/>
    <property type="match status" value="1"/>
</dbReference>
<dbReference type="GO" id="GO:0006747">
    <property type="term" value="P:FAD biosynthetic process"/>
    <property type="evidence" value="ECO:0007669"/>
    <property type="project" value="UniProtKB-UniRule"/>
</dbReference>
<dbReference type="KEGG" id="agl:PYTT_1071"/>
<dbReference type="SMART" id="SM00904">
    <property type="entry name" value="Flavokinase"/>
    <property type="match status" value="1"/>
</dbReference>
<organism evidence="17 18">
    <name type="scientific">Akkermansia glycaniphila</name>
    <dbReference type="NCBI Taxonomy" id="1679444"/>
    <lineage>
        <taxon>Bacteria</taxon>
        <taxon>Pseudomonadati</taxon>
        <taxon>Verrucomicrobiota</taxon>
        <taxon>Verrucomicrobiia</taxon>
        <taxon>Verrucomicrobiales</taxon>
        <taxon>Akkermansiaceae</taxon>
        <taxon>Akkermansia</taxon>
    </lineage>
</organism>
<evidence type="ECO:0000256" key="8">
    <source>
        <dbReference type="ARBA" id="ARBA00022741"/>
    </source>
</evidence>
<dbReference type="EC" id="2.7.7.2" evidence="15"/>
<dbReference type="InterPro" id="IPR015864">
    <property type="entry name" value="FAD_synthase"/>
</dbReference>
<keyword evidence="10 15" id="KW-0274">FAD</keyword>
<gene>
    <name evidence="17" type="ORF">PYTT_1071</name>
</gene>
<dbReference type="InterPro" id="IPR002606">
    <property type="entry name" value="Riboflavin_kinase_bac"/>
</dbReference>
<dbReference type="InterPro" id="IPR015865">
    <property type="entry name" value="Riboflavin_kinase_bac/euk"/>
</dbReference>
<evidence type="ECO:0000256" key="12">
    <source>
        <dbReference type="ARBA" id="ARBA00023268"/>
    </source>
</evidence>
<accession>A0A1C7PD40</accession>
<feature type="domain" description="Riboflavin kinase" evidence="16">
    <location>
        <begin position="182"/>
        <end position="307"/>
    </location>
</feature>
<dbReference type="AlphaFoldDB" id="A0A1C7PD40"/>
<dbReference type="GO" id="GO:0008531">
    <property type="term" value="F:riboflavin kinase activity"/>
    <property type="evidence" value="ECO:0007669"/>
    <property type="project" value="UniProtKB-UniRule"/>
</dbReference>
<evidence type="ECO:0000256" key="15">
    <source>
        <dbReference type="PIRNR" id="PIRNR004491"/>
    </source>
</evidence>
<evidence type="ECO:0000313" key="17">
    <source>
        <dbReference type="EMBL" id="SEH83135.1"/>
    </source>
</evidence>
<evidence type="ECO:0000256" key="2">
    <source>
        <dbReference type="ARBA" id="ARBA00004726"/>
    </source>
</evidence>
<comment type="catalytic activity">
    <reaction evidence="13 15">
        <text>riboflavin + ATP = FMN + ADP + H(+)</text>
        <dbReference type="Rhea" id="RHEA:14357"/>
        <dbReference type="ChEBI" id="CHEBI:15378"/>
        <dbReference type="ChEBI" id="CHEBI:30616"/>
        <dbReference type="ChEBI" id="CHEBI:57986"/>
        <dbReference type="ChEBI" id="CHEBI:58210"/>
        <dbReference type="ChEBI" id="CHEBI:456216"/>
        <dbReference type="EC" id="2.7.1.26"/>
    </reaction>
</comment>
<dbReference type="GO" id="GO:0005524">
    <property type="term" value="F:ATP binding"/>
    <property type="evidence" value="ECO:0007669"/>
    <property type="project" value="UniProtKB-UniRule"/>
</dbReference>
<comment type="similarity">
    <text evidence="15">Belongs to the ribF family.</text>
</comment>
<dbReference type="PIRSF" id="PIRSF004491">
    <property type="entry name" value="FAD_Synth"/>
    <property type="match status" value="1"/>
</dbReference>
<evidence type="ECO:0000256" key="1">
    <source>
        <dbReference type="ARBA" id="ARBA00002121"/>
    </source>
</evidence>
<dbReference type="EMBL" id="LT629973">
    <property type="protein sequence ID" value="SEH83135.1"/>
    <property type="molecule type" value="Genomic_DNA"/>
</dbReference>
<dbReference type="STRING" id="1679444.PYTT_1071"/>
<protein>
    <recommendedName>
        <fullName evidence="15">Riboflavin biosynthesis protein</fullName>
    </recommendedName>
    <domain>
        <recommendedName>
            <fullName evidence="15">Riboflavin kinase</fullName>
            <ecNumber evidence="15">2.7.1.26</ecNumber>
        </recommendedName>
        <alternativeName>
            <fullName evidence="15">Flavokinase</fullName>
        </alternativeName>
    </domain>
    <domain>
        <recommendedName>
            <fullName evidence="15">FMN adenylyltransferase</fullName>
            <ecNumber evidence="15">2.7.7.2</ecNumber>
        </recommendedName>
        <alternativeName>
            <fullName evidence="15">FAD pyrophosphorylase</fullName>
        </alternativeName>
        <alternativeName>
            <fullName evidence="15">FAD synthase</fullName>
        </alternativeName>
    </domain>
</protein>
<keyword evidence="5 15" id="KW-0288">FMN</keyword>
<evidence type="ECO:0000256" key="10">
    <source>
        <dbReference type="ARBA" id="ARBA00022827"/>
    </source>
</evidence>
<dbReference type="PATRIC" id="fig|1679444.3.peg.2334"/>
<dbReference type="UniPathway" id="UPA00277">
    <property type="reaction ID" value="UER00407"/>
</dbReference>
<dbReference type="Proteomes" id="UP000176204">
    <property type="component" value="Chromosome I"/>
</dbReference>
<dbReference type="Pfam" id="PF06574">
    <property type="entry name" value="FAD_syn"/>
    <property type="match status" value="1"/>
</dbReference>
<dbReference type="GO" id="GO:0009231">
    <property type="term" value="P:riboflavin biosynthetic process"/>
    <property type="evidence" value="ECO:0007669"/>
    <property type="project" value="InterPro"/>
</dbReference>
<name>A0A1C7PD40_9BACT</name>
<evidence type="ECO:0000256" key="4">
    <source>
        <dbReference type="ARBA" id="ARBA00022630"/>
    </source>
</evidence>
<evidence type="ECO:0000256" key="11">
    <source>
        <dbReference type="ARBA" id="ARBA00022840"/>
    </source>
</evidence>
<keyword evidence="8 15" id="KW-0547">Nucleotide-binding</keyword>
<evidence type="ECO:0000256" key="13">
    <source>
        <dbReference type="ARBA" id="ARBA00047880"/>
    </source>
</evidence>
<dbReference type="OrthoDB" id="9803667at2"/>
<keyword evidence="7 15" id="KW-0548">Nucleotidyltransferase</keyword>
<evidence type="ECO:0000256" key="6">
    <source>
        <dbReference type="ARBA" id="ARBA00022679"/>
    </source>
</evidence>
<dbReference type="EC" id="2.7.1.26" evidence="15"/>
<keyword evidence="9 15" id="KW-0418">Kinase</keyword>